<evidence type="ECO:0008006" key="4">
    <source>
        <dbReference type="Google" id="ProtNLM"/>
    </source>
</evidence>
<protein>
    <recommendedName>
        <fullName evidence="4">DUF202 domain-containing protein</fullName>
    </recommendedName>
</protein>
<dbReference type="Proteomes" id="UP001201449">
    <property type="component" value="Unassembled WGS sequence"/>
</dbReference>
<comment type="caution">
    <text evidence="2">The sequence shown here is derived from an EMBL/GenBank/DDBJ whole genome shotgun (WGS) entry which is preliminary data.</text>
</comment>
<accession>A0ABS9BY21</accession>
<evidence type="ECO:0000313" key="2">
    <source>
        <dbReference type="EMBL" id="MCF1752352.1"/>
    </source>
</evidence>
<organism evidence="2 3">
    <name type="scientific">Mariniradius sediminis</name>
    <dbReference type="NCBI Taxonomy" id="2909237"/>
    <lineage>
        <taxon>Bacteria</taxon>
        <taxon>Pseudomonadati</taxon>
        <taxon>Bacteroidota</taxon>
        <taxon>Cytophagia</taxon>
        <taxon>Cytophagales</taxon>
        <taxon>Cyclobacteriaceae</taxon>
        <taxon>Mariniradius</taxon>
    </lineage>
</organism>
<reference evidence="2 3" key="1">
    <citation type="submission" date="2022-01" db="EMBL/GenBank/DDBJ databases">
        <title>Mariniradius saccharolyticus sp. nov., isolated from sediment of a river.</title>
        <authorList>
            <person name="Liu H."/>
        </authorList>
    </citation>
    <scope>NUCLEOTIDE SEQUENCE [LARGE SCALE GENOMIC DNA]</scope>
    <source>
        <strain evidence="2 3">RY-2</strain>
    </source>
</reference>
<feature type="transmembrane region" description="Helical" evidence="1">
    <location>
        <begin position="61"/>
        <end position="83"/>
    </location>
</feature>
<evidence type="ECO:0000256" key="1">
    <source>
        <dbReference type="SAM" id="Phobius"/>
    </source>
</evidence>
<feature type="transmembrane region" description="Helical" evidence="1">
    <location>
        <begin position="117"/>
        <end position="139"/>
    </location>
</feature>
<keyword evidence="1" id="KW-1133">Transmembrane helix</keyword>
<gene>
    <name evidence="2" type="ORF">L0U89_14910</name>
</gene>
<dbReference type="EMBL" id="JAKEVZ010000011">
    <property type="protein sequence ID" value="MCF1752352.1"/>
    <property type="molecule type" value="Genomic_DNA"/>
</dbReference>
<keyword evidence="1" id="KW-0472">Membrane</keyword>
<feature type="transmembrane region" description="Helical" evidence="1">
    <location>
        <begin position="32"/>
        <end position="49"/>
    </location>
</feature>
<proteinExistence type="predicted"/>
<evidence type="ECO:0000313" key="3">
    <source>
        <dbReference type="Proteomes" id="UP001201449"/>
    </source>
</evidence>
<sequence>MGKSKKAIQEWREYRLSILEQKAKSDDDFEKYITFISSGALIITLTFVEKISPLDHSTHKWILIAGWGFLASTLLINLISHYLSSRFNEKTIQNLDEGMVHDKLTCKIKDRNNVISVLNIISIISLGIGIASILLFAAINAYNHG</sequence>
<dbReference type="RefSeq" id="WP_234862248.1">
    <property type="nucleotide sequence ID" value="NZ_JAKEVZ010000011.1"/>
</dbReference>
<keyword evidence="1" id="KW-0812">Transmembrane</keyword>
<keyword evidence="3" id="KW-1185">Reference proteome</keyword>
<name>A0ABS9BY21_9BACT</name>